<evidence type="ECO:0000256" key="7">
    <source>
        <dbReference type="ARBA" id="ARBA00022553"/>
    </source>
</evidence>
<dbReference type="SMART" id="SM00388">
    <property type="entry name" value="HisKA"/>
    <property type="match status" value="1"/>
</dbReference>
<gene>
    <name evidence="22" type="ORF">BCF53_1284</name>
</gene>
<evidence type="ECO:0000256" key="5">
    <source>
        <dbReference type="ARBA" id="ARBA00022448"/>
    </source>
</evidence>
<proteinExistence type="predicted"/>
<dbReference type="Pfam" id="PF00512">
    <property type="entry name" value="HisKA"/>
    <property type="match status" value="1"/>
</dbReference>
<dbReference type="Pfam" id="PF11808">
    <property type="entry name" value="PhoR"/>
    <property type="match status" value="1"/>
</dbReference>
<comment type="function">
    <text evidence="17">Member of the two-component regulatory system PhoR/PhoB involved in the phosphate regulon genes expression. PhoR may function as a membrane-associated protein kinase that phosphorylates PhoB in response to environmental signals.</text>
</comment>
<evidence type="ECO:0000256" key="14">
    <source>
        <dbReference type="ARBA" id="ARBA00022989"/>
    </source>
</evidence>
<dbReference type="NCBIfam" id="TIGR02966">
    <property type="entry name" value="phoR_proteo"/>
    <property type="match status" value="1"/>
</dbReference>
<keyword evidence="7" id="KW-0597">Phosphoprotein</keyword>
<dbReference type="InterPro" id="IPR036097">
    <property type="entry name" value="HisK_dim/P_sf"/>
</dbReference>
<dbReference type="PRINTS" id="PR00344">
    <property type="entry name" value="BCTRLSENSOR"/>
</dbReference>
<dbReference type="CDD" id="cd00130">
    <property type="entry name" value="PAS"/>
    <property type="match status" value="1"/>
</dbReference>
<name>A0A4R3HV41_9GAMM</name>
<feature type="domain" description="Histidine kinase" evidence="20">
    <location>
        <begin position="210"/>
        <end position="427"/>
    </location>
</feature>
<dbReference type="GO" id="GO:0005524">
    <property type="term" value="F:ATP binding"/>
    <property type="evidence" value="ECO:0007669"/>
    <property type="project" value="UniProtKB-KW"/>
</dbReference>
<dbReference type="RefSeq" id="WP_132704043.1">
    <property type="nucleotide sequence ID" value="NZ_SLZR01000028.1"/>
</dbReference>
<dbReference type="PANTHER" id="PTHR45453">
    <property type="entry name" value="PHOSPHATE REGULON SENSOR PROTEIN PHOR"/>
    <property type="match status" value="1"/>
</dbReference>
<keyword evidence="11" id="KW-0547">Nucleotide-binding</keyword>
<keyword evidence="16 19" id="KW-0472">Membrane</keyword>
<keyword evidence="5" id="KW-0813">Transport</keyword>
<feature type="domain" description="PAS" evidence="21">
    <location>
        <begin position="95"/>
        <end position="130"/>
    </location>
</feature>
<keyword evidence="12 22" id="KW-0418">Kinase</keyword>
<keyword evidence="9" id="KW-0808">Transferase</keyword>
<dbReference type="AlphaFoldDB" id="A0A4R3HV41"/>
<dbReference type="Proteomes" id="UP000295793">
    <property type="component" value="Unassembled WGS sequence"/>
</dbReference>
<keyword evidence="6" id="KW-1003">Cell membrane</keyword>
<evidence type="ECO:0000259" key="20">
    <source>
        <dbReference type="PROSITE" id="PS50109"/>
    </source>
</evidence>
<feature type="region of interest" description="Disordered" evidence="18">
    <location>
        <begin position="440"/>
        <end position="465"/>
    </location>
</feature>
<dbReference type="FunFam" id="3.30.565.10:FF:000006">
    <property type="entry name" value="Sensor histidine kinase WalK"/>
    <property type="match status" value="1"/>
</dbReference>
<dbReference type="InterPro" id="IPR003594">
    <property type="entry name" value="HATPase_dom"/>
</dbReference>
<evidence type="ECO:0000256" key="15">
    <source>
        <dbReference type="ARBA" id="ARBA00023012"/>
    </source>
</evidence>
<accession>A0A4R3HV41</accession>
<dbReference type="FunFam" id="1.10.287.130:FF:000001">
    <property type="entry name" value="Two-component sensor histidine kinase"/>
    <property type="match status" value="1"/>
</dbReference>
<feature type="transmembrane region" description="Helical" evidence="19">
    <location>
        <begin position="9"/>
        <end position="27"/>
    </location>
</feature>
<reference evidence="22 23" key="1">
    <citation type="submission" date="2019-03" db="EMBL/GenBank/DDBJ databases">
        <title>Genomic Encyclopedia of Archaeal and Bacterial Type Strains, Phase II (KMG-II): from individual species to whole genera.</title>
        <authorList>
            <person name="Goeker M."/>
        </authorList>
    </citation>
    <scope>NUCLEOTIDE SEQUENCE [LARGE SCALE GENOMIC DNA]</scope>
    <source>
        <strain evidence="22 23">DSM 15388</strain>
    </source>
</reference>
<evidence type="ECO:0000256" key="9">
    <source>
        <dbReference type="ARBA" id="ARBA00022679"/>
    </source>
</evidence>
<dbReference type="PROSITE" id="PS50109">
    <property type="entry name" value="HIS_KIN"/>
    <property type="match status" value="1"/>
</dbReference>
<keyword evidence="13" id="KW-0067">ATP-binding</keyword>
<dbReference type="OrthoDB" id="9813151at2"/>
<dbReference type="SMART" id="SM00091">
    <property type="entry name" value="PAS"/>
    <property type="match status" value="1"/>
</dbReference>
<dbReference type="InterPro" id="IPR003661">
    <property type="entry name" value="HisK_dim/P_dom"/>
</dbReference>
<dbReference type="InterPro" id="IPR021766">
    <property type="entry name" value="PhoR_N"/>
</dbReference>
<dbReference type="InterPro" id="IPR014310">
    <property type="entry name" value="Sig_transdc_His_kinase_PhoR"/>
</dbReference>
<evidence type="ECO:0000256" key="18">
    <source>
        <dbReference type="SAM" id="MobiDB-lite"/>
    </source>
</evidence>
<evidence type="ECO:0000313" key="23">
    <source>
        <dbReference type="Proteomes" id="UP000295793"/>
    </source>
</evidence>
<evidence type="ECO:0000256" key="19">
    <source>
        <dbReference type="SAM" id="Phobius"/>
    </source>
</evidence>
<protein>
    <recommendedName>
        <fullName evidence="4">Phosphate regulon sensor protein PhoR</fullName>
        <ecNumber evidence="3">2.7.13.3</ecNumber>
    </recommendedName>
</protein>
<evidence type="ECO:0000256" key="16">
    <source>
        <dbReference type="ARBA" id="ARBA00023136"/>
    </source>
</evidence>
<keyword evidence="8" id="KW-0592">Phosphate transport</keyword>
<evidence type="ECO:0000256" key="10">
    <source>
        <dbReference type="ARBA" id="ARBA00022692"/>
    </source>
</evidence>
<dbReference type="InterPro" id="IPR000014">
    <property type="entry name" value="PAS"/>
</dbReference>
<dbReference type="EC" id="2.7.13.3" evidence="3"/>
<dbReference type="Gene3D" id="3.30.565.10">
    <property type="entry name" value="Histidine kinase-like ATPase, C-terminal domain"/>
    <property type="match status" value="1"/>
</dbReference>
<keyword evidence="15" id="KW-0902">Two-component regulatory system</keyword>
<dbReference type="GO" id="GO:0016036">
    <property type="term" value="P:cellular response to phosphate starvation"/>
    <property type="evidence" value="ECO:0007669"/>
    <property type="project" value="TreeGrafter"/>
</dbReference>
<evidence type="ECO:0000256" key="12">
    <source>
        <dbReference type="ARBA" id="ARBA00022777"/>
    </source>
</evidence>
<dbReference type="CDD" id="cd00082">
    <property type="entry name" value="HisKA"/>
    <property type="match status" value="1"/>
</dbReference>
<dbReference type="SUPFAM" id="SSF47384">
    <property type="entry name" value="Homodimeric domain of signal transducing histidine kinase"/>
    <property type="match status" value="1"/>
</dbReference>
<dbReference type="PROSITE" id="PS50112">
    <property type="entry name" value="PAS"/>
    <property type="match status" value="1"/>
</dbReference>
<dbReference type="InterPro" id="IPR036890">
    <property type="entry name" value="HATPase_C_sf"/>
</dbReference>
<dbReference type="InterPro" id="IPR004358">
    <property type="entry name" value="Sig_transdc_His_kin-like_C"/>
</dbReference>
<dbReference type="GO" id="GO:0006817">
    <property type="term" value="P:phosphate ion transport"/>
    <property type="evidence" value="ECO:0007669"/>
    <property type="project" value="UniProtKB-KW"/>
</dbReference>
<comment type="caution">
    <text evidence="22">The sequence shown here is derived from an EMBL/GenBank/DDBJ whole genome shotgun (WGS) entry which is preliminary data.</text>
</comment>
<dbReference type="PANTHER" id="PTHR45453:SF1">
    <property type="entry name" value="PHOSPHATE REGULON SENSOR PROTEIN PHOR"/>
    <property type="match status" value="1"/>
</dbReference>
<evidence type="ECO:0000256" key="8">
    <source>
        <dbReference type="ARBA" id="ARBA00022592"/>
    </source>
</evidence>
<evidence type="ECO:0000256" key="11">
    <source>
        <dbReference type="ARBA" id="ARBA00022741"/>
    </source>
</evidence>
<evidence type="ECO:0000256" key="2">
    <source>
        <dbReference type="ARBA" id="ARBA00004236"/>
    </source>
</evidence>
<evidence type="ECO:0000256" key="3">
    <source>
        <dbReference type="ARBA" id="ARBA00012438"/>
    </source>
</evidence>
<dbReference type="GO" id="GO:0000155">
    <property type="term" value="F:phosphorelay sensor kinase activity"/>
    <property type="evidence" value="ECO:0007669"/>
    <property type="project" value="InterPro"/>
</dbReference>
<dbReference type="Gene3D" id="1.10.287.130">
    <property type="match status" value="1"/>
</dbReference>
<evidence type="ECO:0000313" key="22">
    <source>
        <dbReference type="EMBL" id="TCS35915.1"/>
    </source>
</evidence>
<organism evidence="22 23">
    <name type="scientific">Reinekea marinisedimentorum</name>
    <dbReference type="NCBI Taxonomy" id="230495"/>
    <lineage>
        <taxon>Bacteria</taxon>
        <taxon>Pseudomonadati</taxon>
        <taxon>Pseudomonadota</taxon>
        <taxon>Gammaproteobacteria</taxon>
        <taxon>Oceanospirillales</taxon>
        <taxon>Saccharospirillaceae</taxon>
        <taxon>Reinekea</taxon>
    </lineage>
</organism>
<dbReference type="Gene3D" id="3.30.450.20">
    <property type="entry name" value="PAS domain"/>
    <property type="match status" value="1"/>
</dbReference>
<dbReference type="Pfam" id="PF13188">
    <property type="entry name" value="PAS_8"/>
    <property type="match status" value="1"/>
</dbReference>
<comment type="catalytic activity">
    <reaction evidence="1">
        <text>ATP + protein L-histidine = ADP + protein N-phospho-L-histidine.</text>
        <dbReference type="EC" id="2.7.13.3"/>
    </reaction>
</comment>
<dbReference type="InterPro" id="IPR005467">
    <property type="entry name" value="His_kinase_dom"/>
</dbReference>
<keyword evidence="10 19" id="KW-0812">Transmembrane</keyword>
<dbReference type="InterPro" id="IPR050351">
    <property type="entry name" value="BphY/WalK/GraS-like"/>
</dbReference>
<keyword evidence="23" id="KW-1185">Reference proteome</keyword>
<dbReference type="GO" id="GO:0005886">
    <property type="term" value="C:plasma membrane"/>
    <property type="evidence" value="ECO:0007669"/>
    <property type="project" value="UniProtKB-SubCell"/>
</dbReference>
<keyword evidence="14 19" id="KW-1133">Transmembrane helix</keyword>
<dbReference type="Pfam" id="PF02518">
    <property type="entry name" value="HATPase_c"/>
    <property type="match status" value="1"/>
</dbReference>
<sequence length="465" mass="52539">MIRDIRQSYYQKLIVSFIGVITVGYLFGHPWLFVSLATISYLLWLLFQMNQLVAWLASGAKKAPPESSGLWGSVFDHLYKVQRDHLKQIRNYHDVFRRIRASTEALTDGIMVLDSSGAIQWWNSAAKDLLCLKQIDDGQLLTNLIRDPKFIKFYHRQRYHEPLTMENPARQHAYIQISMTLYGKGERLLLIRDVTRLKQLEQMRQDFVANASHELKTPLTVLKGHLENILTFSENLEPPVEKALHTMNTQTVRMTNLINDLLLLTRLDNESSTRADETIDMVDFIEQVAADGRDFSGQKAHIITVNTQCEHELRGNKGEIRSAINNLVFNAINYSPAGSNITISWQKAASGAILSVQDEGEGIDQYHIPRLTERFYRADAGRSSETGGTGLGLAIAKHALARHNARLDIMSQKNKGSVFSCVFPEDRIIAPALAQVEEAEPTELKALPQQPPEEPVVTTPSDTHK</sequence>
<evidence type="ECO:0000256" key="6">
    <source>
        <dbReference type="ARBA" id="ARBA00022475"/>
    </source>
</evidence>
<evidence type="ECO:0000256" key="13">
    <source>
        <dbReference type="ARBA" id="ARBA00022840"/>
    </source>
</evidence>
<dbReference type="EMBL" id="SLZR01000028">
    <property type="protein sequence ID" value="TCS35915.1"/>
    <property type="molecule type" value="Genomic_DNA"/>
</dbReference>
<dbReference type="SUPFAM" id="SSF55874">
    <property type="entry name" value="ATPase domain of HSP90 chaperone/DNA topoisomerase II/histidine kinase"/>
    <property type="match status" value="1"/>
</dbReference>
<evidence type="ECO:0000256" key="1">
    <source>
        <dbReference type="ARBA" id="ARBA00000085"/>
    </source>
</evidence>
<evidence type="ECO:0000259" key="21">
    <source>
        <dbReference type="PROSITE" id="PS50112"/>
    </source>
</evidence>
<comment type="subcellular location">
    <subcellularLocation>
        <location evidence="2">Cell membrane</location>
    </subcellularLocation>
</comment>
<evidence type="ECO:0000256" key="4">
    <source>
        <dbReference type="ARBA" id="ARBA00019665"/>
    </source>
</evidence>
<dbReference type="SMART" id="SM00387">
    <property type="entry name" value="HATPase_c"/>
    <property type="match status" value="1"/>
</dbReference>
<evidence type="ECO:0000256" key="17">
    <source>
        <dbReference type="ARBA" id="ARBA00025207"/>
    </source>
</evidence>
<dbReference type="GO" id="GO:0004721">
    <property type="term" value="F:phosphoprotein phosphatase activity"/>
    <property type="evidence" value="ECO:0007669"/>
    <property type="project" value="InterPro"/>
</dbReference>